<feature type="transmembrane region" description="Helical" evidence="13">
    <location>
        <begin position="194"/>
        <end position="214"/>
    </location>
</feature>
<evidence type="ECO:0000313" key="18">
    <source>
        <dbReference type="Proteomes" id="UP000321464"/>
    </source>
</evidence>
<dbReference type="RefSeq" id="WP_246135046.1">
    <property type="nucleotide sequence ID" value="NZ_BJYR01000007.1"/>
</dbReference>
<evidence type="ECO:0000256" key="10">
    <source>
        <dbReference type="ARBA" id="ARBA00022989"/>
    </source>
</evidence>
<comment type="subcellular location">
    <subcellularLocation>
        <location evidence="13">Cell membrane</location>
        <topology evidence="13">Multi-pass membrane protein</topology>
    </subcellularLocation>
    <subcellularLocation>
        <location evidence="1">Membrane</location>
        <topology evidence="1">Multi-pass membrane protein</topology>
    </subcellularLocation>
</comment>
<comment type="caution">
    <text evidence="17">The sequence shown here is derived from an EMBL/GenBank/DDBJ whole genome shotgun (WGS) entry which is preliminary data.</text>
</comment>
<feature type="transmembrane region" description="Helical" evidence="13">
    <location>
        <begin position="391"/>
        <end position="411"/>
    </location>
</feature>
<dbReference type="AlphaFoldDB" id="A0A512AHW4"/>
<name>A0A512AHW4_9SPHN</name>
<dbReference type="HAMAP" id="MF_01522">
    <property type="entry name" value="Kup"/>
    <property type="match status" value="1"/>
</dbReference>
<keyword evidence="11 13" id="KW-0406">Ion transport</keyword>
<keyword evidence="3 13" id="KW-0813">Transport</keyword>
<keyword evidence="18" id="KW-1185">Reference proteome</keyword>
<dbReference type="GO" id="GO:0015293">
    <property type="term" value="F:symporter activity"/>
    <property type="evidence" value="ECO:0007669"/>
    <property type="project" value="UniProtKB-UniRule"/>
</dbReference>
<evidence type="ECO:0000256" key="12">
    <source>
        <dbReference type="ARBA" id="ARBA00023136"/>
    </source>
</evidence>
<feature type="compositionally biased region" description="Low complexity" evidence="14">
    <location>
        <begin position="12"/>
        <end position="22"/>
    </location>
</feature>
<keyword evidence="10 13" id="KW-1133">Transmembrane helix</keyword>
<dbReference type="GO" id="GO:0015079">
    <property type="term" value="F:potassium ion transmembrane transporter activity"/>
    <property type="evidence" value="ECO:0007669"/>
    <property type="project" value="UniProtKB-UniRule"/>
</dbReference>
<evidence type="ECO:0000256" key="5">
    <source>
        <dbReference type="ARBA" id="ARBA00022519"/>
    </source>
</evidence>
<keyword evidence="6 13" id="KW-0633">Potassium transport</keyword>
<evidence type="ECO:0000256" key="13">
    <source>
        <dbReference type="HAMAP-Rule" id="MF_01522"/>
    </source>
</evidence>
<feature type="transmembrane region" description="Helical" evidence="13">
    <location>
        <begin position="74"/>
        <end position="94"/>
    </location>
</feature>
<dbReference type="InterPro" id="IPR053951">
    <property type="entry name" value="K_trans_N"/>
</dbReference>
<feature type="transmembrane region" description="Helical" evidence="13">
    <location>
        <begin position="234"/>
        <end position="258"/>
    </location>
</feature>
<gene>
    <name evidence="17" type="primary">kup_2</name>
    <name evidence="13" type="synonym">kup</name>
    <name evidence="17" type="ORF">NSE01_11300</name>
</gene>
<dbReference type="InterPro" id="IPR053952">
    <property type="entry name" value="K_trans_C"/>
</dbReference>
<evidence type="ECO:0000259" key="16">
    <source>
        <dbReference type="Pfam" id="PF22776"/>
    </source>
</evidence>
<organism evidence="17 18">
    <name type="scientific">Novosphingobium sediminis</name>
    <dbReference type="NCBI Taxonomy" id="707214"/>
    <lineage>
        <taxon>Bacteria</taxon>
        <taxon>Pseudomonadati</taxon>
        <taxon>Pseudomonadota</taxon>
        <taxon>Alphaproteobacteria</taxon>
        <taxon>Sphingomonadales</taxon>
        <taxon>Sphingomonadaceae</taxon>
        <taxon>Novosphingobium</taxon>
    </lineage>
</organism>
<feature type="transmembrane region" description="Helical" evidence="13">
    <location>
        <begin position="270"/>
        <end position="292"/>
    </location>
</feature>
<reference evidence="17 18" key="1">
    <citation type="submission" date="2019-07" db="EMBL/GenBank/DDBJ databases">
        <title>Whole genome shotgun sequence of Novosphingobium sediminis NBRC 106119.</title>
        <authorList>
            <person name="Hosoyama A."/>
            <person name="Uohara A."/>
            <person name="Ohji S."/>
            <person name="Ichikawa N."/>
        </authorList>
    </citation>
    <scope>NUCLEOTIDE SEQUENCE [LARGE SCALE GENOMIC DNA]</scope>
    <source>
        <strain evidence="17 18">NBRC 106119</strain>
    </source>
</reference>
<dbReference type="InterPro" id="IPR023051">
    <property type="entry name" value="Kup"/>
</dbReference>
<dbReference type="Proteomes" id="UP000321464">
    <property type="component" value="Unassembled WGS sequence"/>
</dbReference>
<dbReference type="Pfam" id="PF22776">
    <property type="entry name" value="K_trans_C"/>
    <property type="match status" value="1"/>
</dbReference>
<evidence type="ECO:0000256" key="3">
    <source>
        <dbReference type="ARBA" id="ARBA00022448"/>
    </source>
</evidence>
<feature type="transmembrane region" description="Helical" evidence="13">
    <location>
        <begin position="312"/>
        <end position="341"/>
    </location>
</feature>
<proteinExistence type="inferred from homology"/>
<comment type="similarity">
    <text evidence="2 13">Belongs to the HAK/KUP transporter (TC 2.A.72) family.</text>
</comment>
<dbReference type="EMBL" id="BJYR01000007">
    <property type="protein sequence ID" value="GEN99297.1"/>
    <property type="molecule type" value="Genomic_DNA"/>
</dbReference>
<feature type="domain" description="K+ potassium transporter integral membrane" evidence="15">
    <location>
        <begin position="36"/>
        <end position="488"/>
    </location>
</feature>
<evidence type="ECO:0000256" key="2">
    <source>
        <dbReference type="ARBA" id="ARBA00007019"/>
    </source>
</evidence>
<evidence type="ECO:0000256" key="6">
    <source>
        <dbReference type="ARBA" id="ARBA00022538"/>
    </source>
</evidence>
<keyword evidence="12 13" id="KW-0472">Membrane</keyword>
<dbReference type="InterPro" id="IPR003855">
    <property type="entry name" value="K+_transporter"/>
</dbReference>
<comment type="catalytic activity">
    <reaction evidence="13">
        <text>K(+)(in) + H(+)(in) = K(+)(out) + H(+)(out)</text>
        <dbReference type="Rhea" id="RHEA:28490"/>
        <dbReference type="ChEBI" id="CHEBI:15378"/>
        <dbReference type="ChEBI" id="CHEBI:29103"/>
    </reaction>
</comment>
<feature type="transmembrane region" description="Helical" evidence="13">
    <location>
        <begin position="34"/>
        <end position="54"/>
    </location>
</feature>
<sequence length="648" mass="70861">MPFRRTWRGMTDPDSAASAASPDPEHSGHSSNRAALTLGALGVVFGDIGTSPLYALQATLDPRYRLTTSVTDLYGVVSLIFWLFVFVVTVKYVFIVMRCDNKGEGGSLALYALIHRQLGENAPKRWLLPAALFATALFFADAMLTPAISVISAVEGLGVVSSAFKPWIVWIALAILIGLFAIQSRGTDKVGRLFGPVMLIYFSTIAAMGLHHIIQYPAVLAALNPLYMVSYFQAHPLFSFLSLGAIVYAITGTEALYADMGHFGRVPITTAWLAICVPALMTNYMGQAAMLLQHPEFADNPFFHMVPSNLTIPLLVIATLATIIASQAVISGAFSVTQQAIQLGFLPRLRILHTSSHAQGQIYVPAINWTLAFMVAVLVIGFQASAAMLPAYGLAVVGTMLITTLMQYVVVFRIWRAPRWQSIPGFITFIAVDAVLLASGLAKLLEGAWFPIFVGLIIFTVLTTWSTGRRLMRASMLEDSLPLAVFIKSVATTVQRVQGTAVFLSASPQALPAALLHNLKHNQVLHEKIVLLTVQVEDVPQVNPARRAELAAEGHGFYRMVLHYGFMEDIDIPRELAAACTGTDLTFEPLHTSYFLSRQKLIASCAIPGMALWREQLFAWMLKVSESAMDFFKLPTNRVIELGSQVRI</sequence>
<feature type="transmembrane region" description="Helical" evidence="13">
    <location>
        <begin position="448"/>
        <end position="467"/>
    </location>
</feature>
<evidence type="ECO:0000256" key="14">
    <source>
        <dbReference type="SAM" id="MobiDB-lite"/>
    </source>
</evidence>
<feature type="transmembrane region" description="Helical" evidence="13">
    <location>
        <begin position="362"/>
        <end position="385"/>
    </location>
</feature>
<dbReference type="GO" id="GO:0005886">
    <property type="term" value="C:plasma membrane"/>
    <property type="evidence" value="ECO:0007669"/>
    <property type="project" value="UniProtKB-SubCell"/>
</dbReference>
<keyword evidence="8 13" id="KW-0769">Symport</keyword>
<feature type="transmembrane region" description="Helical" evidence="13">
    <location>
        <begin position="163"/>
        <end position="182"/>
    </location>
</feature>
<feature type="domain" description="K+ potassium transporter C-terminal" evidence="16">
    <location>
        <begin position="499"/>
        <end position="648"/>
    </location>
</feature>
<feature type="transmembrane region" description="Helical" evidence="13">
    <location>
        <begin position="423"/>
        <end position="442"/>
    </location>
</feature>
<evidence type="ECO:0000256" key="8">
    <source>
        <dbReference type="ARBA" id="ARBA00022847"/>
    </source>
</evidence>
<protein>
    <recommendedName>
        <fullName evidence="13">Probable potassium transport system protein Kup</fullName>
    </recommendedName>
</protein>
<dbReference type="PANTHER" id="PTHR30540">
    <property type="entry name" value="OSMOTIC STRESS POTASSIUM TRANSPORTER"/>
    <property type="match status" value="1"/>
</dbReference>
<dbReference type="PANTHER" id="PTHR30540:SF79">
    <property type="entry name" value="LOW AFFINITY POTASSIUM TRANSPORT SYSTEM PROTEIN KUP"/>
    <property type="match status" value="1"/>
</dbReference>
<feature type="region of interest" description="Disordered" evidence="14">
    <location>
        <begin position="1"/>
        <end position="31"/>
    </location>
</feature>
<evidence type="ECO:0000256" key="4">
    <source>
        <dbReference type="ARBA" id="ARBA00022475"/>
    </source>
</evidence>
<evidence type="ECO:0000256" key="11">
    <source>
        <dbReference type="ARBA" id="ARBA00023065"/>
    </source>
</evidence>
<keyword evidence="9 13" id="KW-0630">Potassium</keyword>
<keyword evidence="5" id="KW-0997">Cell inner membrane</keyword>
<evidence type="ECO:0000256" key="9">
    <source>
        <dbReference type="ARBA" id="ARBA00022958"/>
    </source>
</evidence>
<evidence type="ECO:0000256" key="1">
    <source>
        <dbReference type="ARBA" id="ARBA00004141"/>
    </source>
</evidence>
<comment type="function">
    <text evidence="13">Transport of potassium into the cell. Likely operates as a K(+):H(+) symporter.</text>
</comment>
<evidence type="ECO:0000256" key="7">
    <source>
        <dbReference type="ARBA" id="ARBA00022692"/>
    </source>
</evidence>
<evidence type="ECO:0000259" key="15">
    <source>
        <dbReference type="Pfam" id="PF02705"/>
    </source>
</evidence>
<keyword evidence="7 13" id="KW-0812">Transmembrane</keyword>
<keyword evidence="4 13" id="KW-1003">Cell membrane</keyword>
<accession>A0A512AHW4</accession>
<feature type="transmembrane region" description="Helical" evidence="13">
    <location>
        <begin position="126"/>
        <end position="151"/>
    </location>
</feature>
<dbReference type="Pfam" id="PF02705">
    <property type="entry name" value="K_trans"/>
    <property type="match status" value="1"/>
</dbReference>
<evidence type="ECO:0000313" key="17">
    <source>
        <dbReference type="EMBL" id="GEN99297.1"/>
    </source>
</evidence>